<keyword evidence="2 3" id="KW-0413">Isomerase</keyword>
<evidence type="ECO:0000313" key="4">
    <source>
        <dbReference type="EMBL" id="CAA9569796.1"/>
    </source>
</evidence>
<feature type="binding site" evidence="3">
    <location>
        <position position="125"/>
    </location>
    <ligand>
        <name>substrate</name>
    </ligand>
</feature>
<reference evidence="4" key="1">
    <citation type="submission" date="2020-02" db="EMBL/GenBank/DDBJ databases">
        <authorList>
            <person name="Meier V. D."/>
        </authorList>
    </citation>
    <scope>NUCLEOTIDE SEQUENCE</scope>
    <source>
        <strain evidence="4">AVDCRST_MAG59</strain>
    </source>
</reference>
<protein>
    <recommendedName>
        <fullName evidence="3">Ribose-5-phosphate isomerase A</fullName>
        <ecNumber evidence="3">5.3.1.6</ecNumber>
    </recommendedName>
    <alternativeName>
        <fullName evidence="3">Phosphoriboisomerase A</fullName>
        <shortName evidence="3">PRI</shortName>
    </alternativeName>
</protein>
<dbReference type="NCBIfam" id="NF001924">
    <property type="entry name" value="PRK00702.1"/>
    <property type="match status" value="1"/>
</dbReference>
<feature type="binding site" evidence="3">
    <location>
        <begin position="84"/>
        <end position="87"/>
    </location>
    <ligand>
        <name>substrate</name>
    </ligand>
</feature>
<dbReference type="Pfam" id="PF06026">
    <property type="entry name" value="Rib_5-P_isom_A"/>
    <property type="match status" value="1"/>
</dbReference>
<feature type="binding site" evidence="3">
    <location>
        <begin position="98"/>
        <end position="101"/>
    </location>
    <ligand>
        <name>substrate</name>
    </ligand>
</feature>
<dbReference type="Gene3D" id="3.40.50.1360">
    <property type="match status" value="1"/>
</dbReference>
<dbReference type="UniPathway" id="UPA00115">
    <property type="reaction ID" value="UER00412"/>
</dbReference>
<dbReference type="FunFam" id="3.40.50.1360:FF:000001">
    <property type="entry name" value="Ribose-5-phosphate isomerase A"/>
    <property type="match status" value="1"/>
</dbReference>
<dbReference type="PANTHER" id="PTHR43748:SF3">
    <property type="entry name" value="RIBOSE-5-PHOSPHATE ISOMERASE 3, CHLOROPLASTIC-RELATED"/>
    <property type="match status" value="1"/>
</dbReference>
<evidence type="ECO:0000256" key="1">
    <source>
        <dbReference type="ARBA" id="ARBA00001713"/>
    </source>
</evidence>
<dbReference type="InterPro" id="IPR020672">
    <property type="entry name" value="Ribose5P_isomerase_typA_subgr"/>
</dbReference>
<dbReference type="Gene3D" id="3.30.70.260">
    <property type="match status" value="1"/>
</dbReference>
<dbReference type="GO" id="GO:0009052">
    <property type="term" value="P:pentose-phosphate shunt, non-oxidative branch"/>
    <property type="evidence" value="ECO:0007669"/>
    <property type="project" value="UniProtKB-UniRule"/>
</dbReference>
<comment type="catalytic activity">
    <reaction evidence="1 3">
        <text>aldehydo-D-ribose 5-phosphate = D-ribulose 5-phosphate</text>
        <dbReference type="Rhea" id="RHEA:14657"/>
        <dbReference type="ChEBI" id="CHEBI:58121"/>
        <dbReference type="ChEBI" id="CHEBI:58273"/>
        <dbReference type="EC" id="5.3.1.6"/>
    </reaction>
</comment>
<dbReference type="PANTHER" id="PTHR43748">
    <property type="entry name" value="RIBOSE-5-PHOSPHATE ISOMERASE 3, CHLOROPLASTIC-RELATED"/>
    <property type="match status" value="1"/>
</dbReference>
<evidence type="ECO:0000256" key="3">
    <source>
        <dbReference type="HAMAP-Rule" id="MF_00170"/>
    </source>
</evidence>
<evidence type="ECO:0000256" key="2">
    <source>
        <dbReference type="ARBA" id="ARBA00023235"/>
    </source>
</evidence>
<sequence>MSDQDALKKQAAEAAVAEAEDGMVLGLGSGSTAELAVHALAVRVAAGLRVSGVPTSERTAALARRIGVPLTDFAVHTQVDLTIDGADEVEPHSLTLVKGRGGALLREKIVASASRRMLVAVDGSKLVDRLGRGAVPVEVVAFGWQATLARLEALGVRPVLRRSPDGTPFLTDGGNHLADCAAGPIGDPAAFDSRLRTVVGLVETGLFLGLASRVIAATIDGVKVFER</sequence>
<feature type="active site" description="Proton acceptor" evidence="3">
    <location>
        <position position="107"/>
    </location>
</feature>
<comment type="pathway">
    <text evidence="3">Carbohydrate degradation; pentose phosphate pathway; D-ribose 5-phosphate from D-ribulose 5-phosphate (non-oxidative stage): step 1/1.</text>
</comment>
<dbReference type="SUPFAM" id="SSF100950">
    <property type="entry name" value="NagB/RpiA/CoA transferase-like"/>
    <property type="match status" value="1"/>
</dbReference>
<dbReference type="EC" id="5.3.1.6" evidence="3"/>
<dbReference type="NCBIfam" id="TIGR00021">
    <property type="entry name" value="rpiA"/>
    <property type="match status" value="1"/>
</dbReference>
<dbReference type="EMBL" id="CADCWF010000246">
    <property type="protein sequence ID" value="CAA9569796.1"/>
    <property type="molecule type" value="Genomic_DNA"/>
</dbReference>
<dbReference type="AlphaFoldDB" id="A0A6J4V546"/>
<dbReference type="InterPro" id="IPR037171">
    <property type="entry name" value="NagB/RpiA_transferase-like"/>
</dbReference>
<accession>A0A6J4V546</accession>
<comment type="subunit">
    <text evidence="3">Homodimer.</text>
</comment>
<dbReference type="GO" id="GO:0004751">
    <property type="term" value="F:ribose-5-phosphate isomerase activity"/>
    <property type="evidence" value="ECO:0007669"/>
    <property type="project" value="UniProtKB-UniRule"/>
</dbReference>
<feature type="binding site" evidence="3">
    <location>
        <begin position="29"/>
        <end position="32"/>
    </location>
    <ligand>
        <name>substrate</name>
    </ligand>
</feature>
<dbReference type="InterPro" id="IPR004788">
    <property type="entry name" value="Ribose5P_isomerase_type_A"/>
</dbReference>
<dbReference type="HAMAP" id="MF_00170">
    <property type="entry name" value="Rib_5P_isom_A"/>
    <property type="match status" value="1"/>
</dbReference>
<comment type="similarity">
    <text evidence="3">Belongs to the ribose 5-phosphate isomerase family.</text>
</comment>
<name>A0A6J4V546_9BACT</name>
<dbReference type="SUPFAM" id="SSF75445">
    <property type="entry name" value="D-ribose-5-phosphate isomerase (RpiA), lid domain"/>
    <property type="match status" value="1"/>
</dbReference>
<dbReference type="InterPro" id="IPR050262">
    <property type="entry name" value="Ribose-5P_isomerase"/>
</dbReference>
<comment type="function">
    <text evidence="3">Catalyzes the reversible conversion of ribose-5-phosphate to ribulose 5-phosphate.</text>
</comment>
<gene>
    <name evidence="3" type="primary">rpiA</name>
    <name evidence="4" type="ORF">AVDCRST_MAG59-3391</name>
</gene>
<proteinExistence type="inferred from homology"/>
<dbReference type="CDD" id="cd01398">
    <property type="entry name" value="RPI_A"/>
    <property type="match status" value="1"/>
</dbReference>
<organism evidence="4">
    <name type="scientific">uncultured Thermomicrobiales bacterium</name>
    <dbReference type="NCBI Taxonomy" id="1645740"/>
    <lineage>
        <taxon>Bacteria</taxon>
        <taxon>Pseudomonadati</taxon>
        <taxon>Thermomicrobiota</taxon>
        <taxon>Thermomicrobia</taxon>
        <taxon>Thermomicrobiales</taxon>
        <taxon>environmental samples</taxon>
    </lineage>
</organism>